<evidence type="ECO:0000259" key="2">
    <source>
        <dbReference type="Pfam" id="PF17833"/>
    </source>
</evidence>
<evidence type="ECO:0000259" key="1">
    <source>
        <dbReference type="Pfam" id="PF03657"/>
    </source>
</evidence>
<name>A0A832YSW5_9EURY</name>
<reference evidence="3" key="1">
    <citation type="journal article" date="2020" name="ISME J.">
        <title>Gammaproteobacteria mediating utilization of methyl-, sulfur- and petroleum organic compounds in deep ocean hydrothermal plumes.</title>
        <authorList>
            <person name="Zhou Z."/>
            <person name="Liu Y."/>
            <person name="Pan J."/>
            <person name="Cron B.R."/>
            <person name="Toner B.M."/>
            <person name="Anantharaman K."/>
            <person name="Breier J.A."/>
            <person name="Dick G.J."/>
            <person name="Li M."/>
        </authorList>
    </citation>
    <scope>NUCLEOTIDE SEQUENCE</scope>
    <source>
        <strain evidence="3">SZUA-1385</strain>
    </source>
</reference>
<protein>
    <submittedName>
        <fullName evidence="3">Uncharacterized protein</fullName>
    </submittedName>
</protein>
<dbReference type="Gene3D" id="2.30.130.10">
    <property type="entry name" value="PUA domain"/>
    <property type="match status" value="1"/>
</dbReference>
<accession>A0A832YSW5</accession>
<feature type="domain" description="UPF0113" evidence="1">
    <location>
        <begin position="100"/>
        <end position="164"/>
    </location>
</feature>
<comment type="caution">
    <text evidence="3">The sequence shown here is derived from an EMBL/GenBank/DDBJ whole genome shotgun (WGS) entry which is preliminary data.</text>
</comment>
<dbReference type="AlphaFoldDB" id="A0A832YSW5"/>
<evidence type="ECO:0000313" key="4">
    <source>
        <dbReference type="Proteomes" id="UP000605144"/>
    </source>
</evidence>
<gene>
    <name evidence="3" type="ORF">EYG76_04870</name>
</gene>
<sequence length="166" mass="19287">MKHRELNNQEIKCIKLTLNNYLNKEGMEEFNFENLYLLYDNDRYNVIYSTDGVLRYLKLFKRIYGAGILFGNFGKNKNKIKFSISLEGMDLISKNIVKNYAIINKKGETLFLYGRDIFKSSILKLNGAGRIGIFNENKEFLGIGNYNKGEVIKNIIDKGWYLRKGG</sequence>
<organism evidence="3 4">
    <name type="scientific">Methanothermococcus okinawensis</name>
    <dbReference type="NCBI Taxonomy" id="155863"/>
    <lineage>
        <taxon>Archaea</taxon>
        <taxon>Methanobacteriati</taxon>
        <taxon>Methanobacteriota</taxon>
        <taxon>Methanomada group</taxon>
        <taxon>Methanococci</taxon>
        <taxon>Methanococcales</taxon>
        <taxon>Methanococcaceae</taxon>
        <taxon>Methanothermococcus</taxon>
    </lineage>
</organism>
<proteinExistence type="predicted"/>
<feature type="domain" description="60S ribosome subunit biogenesis protein NIP7 pre-PUA" evidence="2">
    <location>
        <begin position="3"/>
        <end position="84"/>
    </location>
</feature>
<dbReference type="CDD" id="cd21151">
    <property type="entry name" value="PUA_Nip7-like"/>
    <property type="match status" value="1"/>
</dbReference>
<dbReference type="Proteomes" id="UP000605144">
    <property type="component" value="Unassembled WGS sequence"/>
</dbReference>
<dbReference type="EMBL" id="DQSV01000093">
    <property type="protein sequence ID" value="HIP17608.1"/>
    <property type="molecule type" value="Genomic_DNA"/>
</dbReference>
<dbReference type="GO" id="GO:0003723">
    <property type="term" value="F:RNA binding"/>
    <property type="evidence" value="ECO:0007669"/>
    <property type="project" value="InterPro"/>
</dbReference>
<dbReference type="InterPro" id="IPR036974">
    <property type="entry name" value="PUA_sf"/>
</dbReference>
<dbReference type="Pfam" id="PF17833">
    <property type="entry name" value="pre-PUA_NIP7"/>
    <property type="match status" value="1"/>
</dbReference>
<dbReference type="InterPro" id="IPR040598">
    <property type="entry name" value="NIP7_N"/>
</dbReference>
<dbReference type="Pfam" id="PF03657">
    <property type="entry name" value="UPF0113"/>
    <property type="match status" value="1"/>
</dbReference>
<dbReference type="InterPro" id="IPR005155">
    <property type="entry name" value="UPF0113_PUA"/>
</dbReference>
<evidence type="ECO:0000313" key="3">
    <source>
        <dbReference type="EMBL" id="HIP17608.1"/>
    </source>
</evidence>